<dbReference type="Proteomes" id="UP001287356">
    <property type="component" value="Unassembled WGS sequence"/>
</dbReference>
<feature type="transmembrane region" description="Helical" evidence="2">
    <location>
        <begin position="412"/>
        <end position="429"/>
    </location>
</feature>
<evidence type="ECO:0000259" key="3">
    <source>
        <dbReference type="Pfam" id="PF20237"/>
    </source>
</evidence>
<organism evidence="4 5">
    <name type="scientific">Lasiosphaeria ovina</name>
    <dbReference type="NCBI Taxonomy" id="92902"/>
    <lineage>
        <taxon>Eukaryota</taxon>
        <taxon>Fungi</taxon>
        <taxon>Dikarya</taxon>
        <taxon>Ascomycota</taxon>
        <taxon>Pezizomycotina</taxon>
        <taxon>Sordariomycetes</taxon>
        <taxon>Sordariomycetidae</taxon>
        <taxon>Sordariales</taxon>
        <taxon>Lasiosphaeriaceae</taxon>
        <taxon>Lasiosphaeria</taxon>
    </lineage>
</organism>
<keyword evidence="5" id="KW-1185">Reference proteome</keyword>
<protein>
    <recommendedName>
        <fullName evidence="3">DUF6594 domain-containing protein</fullName>
    </recommendedName>
</protein>
<keyword evidence="2" id="KW-0812">Transmembrane</keyword>
<feature type="compositionally biased region" description="Basic and acidic residues" evidence="1">
    <location>
        <begin position="7"/>
        <end position="17"/>
    </location>
</feature>
<evidence type="ECO:0000313" key="5">
    <source>
        <dbReference type="Proteomes" id="UP001287356"/>
    </source>
</evidence>
<accession>A0AAE0N5N6</accession>
<evidence type="ECO:0000256" key="1">
    <source>
        <dbReference type="SAM" id="MobiDB-lite"/>
    </source>
</evidence>
<proteinExistence type="predicted"/>
<evidence type="ECO:0000256" key="2">
    <source>
        <dbReference type="SAM" id="Phobius"/>
    </source>
</evidence>
<feature type="compositionally biased region" description="Low complexity" evidence="1">
    <location>
        <begin position="149"/>
        <end position="180"/>
    </location>
</feature>
<dbReference type="InterPro" id="IPR046529">
    <property type="entry name" value="DUF6594"/>
</dbReference>
<name>A0AAE0N5N6_9PEZI</name>
<reference evidence="4" key="1">
    <citation type="journal article" date="2023" name="Mol. Phylogenet. Evol.">
        <title>Genome-scale phylogeny and comparative genomics of the fungal order Sordariales.</title>
        <authorList>
            <person name="Hensen N."/>
            <person name="Bonometti L."/>
            <person name="Westerberg I."/>
            <person name="Brannstrom I.O."/>
            <person name="Guillou S."/>
            <person name="Cros-Aarteil S."/>
            <person name="Calhoun S."/>
            <person name="Haridas S."/>
            <person name="Kuo A."/>
            <person name="Mondo S."/>
            <person name="Pangilinan J."/>
            <person name="Riley R."/>
            <person name="LaButti K."/>
            <person name="Andreopoulos B."/>
            <person name="Lipzen A."/>
            <person name="Chen C."/>
            <person name="Yan M."/>
            <person name="Daum C."/>
            <person name="Ng V."/>
            <person name="Clum A."/>
            <person name="Steindorff A."/>
            <person name="Ohm R.A."/>
            <person name="Martin F."/>
            <person name="Silar P."/>
            <person name="Natvig D.O."/>
            <person name="Lalanne C."/>
            <person name="Gautier V."/>
            <person name="Ament-Velasquez S.L."/>
            <person name="Kruys A."/>
            <person name="Hutchinson M.I."/>
            <person name="Powell A.J."/>
            <person name="Barry K."/>
            <person name="Miller A.N."/>
            <person name="Grigoriev I.V."/>
            <person name="Debuchy R."/>
            <person name="Gladieux P."/>
            <person name="Hiltunen Thoren M."/>
            <person name="Johannesson H."/>
        </authorList>
    </citation>
    <scope>NUCLEOTIDE SEQUENCE</scope>
    <source>
        <strain evidence="4">CBS 958.72</strain>
    </source>
</reference>
<reference evidence="4" key="2">
    <citation type="submission" date="2023-06" db="EMBL/GenBank/DDBJ databases">
        <authorList>
            <consortium name="Lawrence Berkeley National Laboratory"/>
            <person name="Haridas S."/>
            <person name="Hensen N."/>
            <person name="Bonometti L."/>
            <person name="Westerberg I."/>
            <person name="Brannstrom I.O."/>
            <person name="Guillou S."/>
            <person name="Cros-Aarteil S."/>
            <person name="Calhoun S."/>
            <person name="Kuo A."/>
            <person name="Mondo S."/>
            <person name="Pangilinan J."/>
            <person name="Riley R."/>
            <person name="Labutti K."/>
            <person name="Andreopoulos B."/>
            <person name="Lipzen A."/>
            <person name="Chen C."/>
            <person name="Yanf M."/>
            <person name="Daum C."/>
            <person name="Ng V."/>
            <person name="Clum A."/>
            <person name="Steindorff A."/>
            <person name="Ohm R."/>
            <person name="Martin F."/>
            <person name="Silar P."/>
            <person name="Natvig D."/>
            <person name="Lalanne C."/>
            <person name="Gautier V."/>
            <person name="Ament-Velasquez S.L."/>
            <person name="Kruys A."/>
            <person name="Hutchinson M.I."/>
            <person name="Powell A.J."/>
            <person name="Barry K."/>
            <person name="Miller A.N."/>
            <person name="Grigoriev I.V."/>
            <person name="Debuchy R."/>
            <person name="Gladieux P."/>
            <person name="Thoren M.H."/>
            <person name="Johannesson H."/>
        </authorList>
    </citation>
    <scope>NUCLEOTIDE SEQUENCE</scope>
    <source>
        <strain evidence="4">CBS 958.72</strain>
    </source>
</reference>
<dbReference type="Pfam" id="PF20237">
    <property type="entry name" value="DUF6594"/>
    <property type="match status" value="1"/>
</dbReference>
<feature type="compositionally biased region" description="Basic and acidic residues" evidence="1">
    <location>
        <begin position="73"/>
        <end position="95"/>
    </location>
</feature>
<dbReference type="AlphaFoldDB" id="A0AAE0N5N6"/>
<sequence length="456" mass="51215">MSSPTLREPEEQSDSRSKTNQQVLINLGDEREIIQQNTQEVQDPTHQGLDDREKRQRVVQKISAQTSQSADSEAARERASHEILSEKVYDLKEAGDEADGGAGEGVTGKQETDTADGEQTTAPNPEEKKPSAMKGDVLSSDEERPAPMTEHTTQEPPAPATEHTAQPTTAPTTETAGGQEILLENMRPVKKGRLSSRWLELTFPPGTDRLANEYCTELNRETHNVWRKLSQWPRVARFHRKTYNVWRKLSQWPRAAHFPDPPDTPEPLTPETTRRIMVPVYGLRQVTPSPEAPEVKFTQEFRHGWQAAKFKNYAILFEHPSDERSNRKKLIMPALSREEFREKLSSKESKVVHYGFFIWVEYEQSILLSSSDQLVRSRLVIVGNWLAPVLSSVLLVGAALVLYSIQDTMDKLLAIIPMTITFSLIMQAFTSASRAGIFVAVAGFVAVEVVFVGNVS</sequence>
<dbReference type="EMBL" id="JAULSN010000005">
    <property type="protein sequence ID" value="KAK3371098.1"/>
    <property type="molecule type" value="Genomic_DNA"/>
</dbReference>
<comment type="caution">
    <text evidence="4">The sequence shown here is derived from an EMBL/GenBank/DDBJ whole genome shotgun (WGS) entry which is preliminary data.</text>
</comment>
<keyword evidence="2" id="KW-1133">Transmembrane helix</keyword>
<feature type="compositionally biased region" description="Polar residues" evidence="1">
    <location>
        <begin position="36"/>
        <end position="45"/>
    </location>
</feature>
<dbReference type="PANTHER" id="PTHR34502">
    <property type="entry name" value="DUF6594 DOMAIN-CONTAINING PROTEIN-RELATED"/>
    <property type="match status" value="1"/>
</dbReference>
<feature type="transmembrane region" description="Helical" evidence="2">
    <location>
        <begin position="385"/>
        <end position="405"/>
    </location>
</feature>
<feature type="domain" description="DUF6594" evidence="3">
    <location>
        <begin position="372"/>
        <end position="449"/>
    </location>
</feature>
<feature type="region of interest" description="Disordered" evidence="1">
    <location>
        <begin position="36"/>
        <end position="183"/>
    </location>
</feature>
<gene>
    <name evidence="4" type="ORF">B0T24DRAFT_667824</name>
</gene>
<feature type="transmembrane region" description="Helical" evidence="2">
    <location>
        <begin position="435"/>
        <end position="455"/>
    </location>
</feature>
<keyword evidence="2" id="KW-0472">Membrane</keyword>
<dbReference type="PANTHER" id="PTHR34502:SF5">
    <property type="entry name" value="DUF6594 DOMAIN-CONTAINING PROTEIN"/>
    <property type="match status" value="1"/>
</dbReference>
<evidence type="ECO:0000313" key="4">
    <source>
        <dbReference type="EMBL" id="KAK3371098.1"/>
    </source>
</evidence>
<feature type="region of interest" description="Disordered" evidence="1">
    <location>
        <begin position="1"/>
        <end position="22"/>
    </location>
</feature>